<dbReference type="Proteomes" id="UP000291822">
    <property type="component" value="Unassembled WGS sequence"/>
</dbReference>
<sequence>MEFASRLASEDQREKFWACYNELREYCEHQSVAGYDHPFLWETLADFTPDDDVAIPLYLRALDGASAPELVDYRVSIRFALAERHKNKGDGLLARELAIAADDEAKQIDDLELRRRISSFLLARE</sequence>
<organism evidence="1 2">
    <name type="scientific">Dyella soli</name>
    <dbReference type="NCBI Taxonomy" id="522319"/>
    <lineage>
        <taxon>Bacteria</taxon>
        <taxon>Pseudomonadati</taxon>
        <taxon>Pseudomonadota</taxon>
        <taxon>Gammaproteobacteria</taxon>
        <taxon>Lysobacterales</taxon>
        <taxon>Rhodanobacteraceae</taxon>
        <taxon>Dyella</taxon>
    </lineage>
</organism>
<protein>
    <recommendedName>
        <fullName evidence="3">HEAT repeat domain-containing protein</fullName>
    </recommendedName>
</protein>
<evidence type="ECO:0000313" key="1">
    <source>
        <dbReference type="EMBL" id="TCI07321.1"/>
    </source>
</evidence>
<accession>A0A4R0YR38</accession>
<proteinExistence type="predicted"/>
<dbReference type="EMBL" id="SJTG01000005">
    <property type="protein sequence ID" value="TCI07321.1"/>
    <property type="molecule type" value="Genomic_DNA"/>
</dbReference>
<comment type="caution">
    <text evidence="1">The sequence shown here is derived from an EMBL/GenBank/DDBJ whole genome shotgun (WGS) entry which is preliminary data.</text>
</comment>
<reference evidence="1 2" key="1">
    <citation type="submission" date="2019-02" db="EMBL/GenBank/DDBJ databases">
        <title>Dyella amyloliquefaciens sp. nov., isolated from forest soil.</title>
        <authorList>
            <person name="Gao Z.-H."/>
            <person name="Qiu L.-H."/>
        </authorList>
    </citation>
    <scope>NUCLEOTIDE SEQUENCE [LARGE SCALE GENOMIC DNA]</scope>
    <source>
        <strain evidence="1 2">KACC 12747</strain>
    </source>
</reference>
<evidence type="ECO:0008006" key="3">
    <source>
        <dbReference type="Google" id="ProtNLM"/>
    </source>
</evidence>
<dbReference type="AlphaFoldDB" id="A0A4R0YR38"/>
<name>A0A4R0YR38_9GAMM</name>
<evidence type="ECO:0000313" key="2">
    <source>
        <dbReference type="Proteomes" id="UP000291822"/>
    </source>
</evidence>
<keyword evidence="2" id="KW-1185">Reference proteome</keyword>
<dbReference type="RefSeq" id="WP_131412618.1">
    <property type="nucleotide sequence ID" value="NZ_SJTG01000005.1"/>
</dbReference>
<gene>
    <name evidence="1" type="ORF">EZM97_32540</name>
</gene>